<evidence type="ECO:0008006" key="4">
    <source>
        <dbReference type="Google" id="ProtNLM"/>
    </source>
</evidence>
<reference evidence="2 3" key="1">
    <citation type="submission" date="2019-06" db="EMBL/GenBank/DDBJ databases">
        <authorList>
            <person name="Srinivasan S."/>
        </authorList>
    </citation>
    <scope>NUCLEOTIDE SEQUENCE [LARGE SCALE GENOMIC DNA]</scope>
    <source>
        <strain evidence="2 3">17J68-5</strain>
    </source>
</reference>
<dbReference type="RefSeq" id="WP_139514712.1">
    <property type="nucleotide sequence ID" value="NZ_CP040896.1"/>
</dbReference>
<dbReference type="OrthoDB" id="679547at2"/>
<dbReference type="AlphaFoldDB" id="A0A5B7ZWL0"/>
<evidence type="ECO:0000313" key="2">
    <source>
        <dbReference type="EMBL" id="QDA59531.1"/>
    </source>
</evidence>
<keyword evidence="1" id="KW-0732">Signal</keyword>
<dbReference type="Proteomes" id="UP000305398">
    <property type="component" value="Chromosome"/>
</dbReference>
<keyword evidence="3" id="KW-1185">Reference proteome</keyword>
<organism evidence="2 3">
    <name type="scientific">Hymenobacter jejuensis</name>
    <dbReference type="NCBI Taxonomy" id="2502781"/>
    <lineage>
        <taxon>Bacteria</taxon>
        <taxon>Pseudomonadati</taxon>
        <taxon>Bacteroidota</taxon>
        <taxon>Cytophagia</taxon>
        <taxon>Cytophagales</taxon>
        <taxon>Hymenobacteraceae</taxon>
        <taxon>Hymenobacter</taxon>
    </lineage>
</organism>
<dbReference type="EMBL" id="CP040896">
    <property type="protein sequence ID" value="QDA59531.1"/>
    <property type="molecule type" value="Genomic_DNA"/>
</dbReference>
<feature type="signal peptide" evidence="1">
    <location>
        <begin position="1"/>
        <end position="25"/>
    </location>
</feature>
<name>A0A5B7ZWL0_9BACT</name>
<evidence type="ECO:0000256" key="1">
    <source>
        <dbReference type="SAM" id="SignalP"/>
    </source>
</evidence>
<dbReference type="KEGG" id="hyj:FHG12_05160"/>
<proteinExistence type="predicted"/>
<sequence>MKTYRALLFFGLAWVLSLGSTYGQATDSLASLRKRFDAYSQQTLQEKLYVHTDRPFYVSGEILWFKLNAVDGTHHKPLAMSKVAYVELLDKEHNPVLQAKINLQHAAGNGSWQLPASLVSGNYVLRAYTNWMKNFSPDFYSSIPVTIINTRRNLAQKASKDSAAVDVQFFPEGGNLVKGMASKVAFKITNRAGKGVATEGTVRNPQGVVVSQFKTLKFGIGNFTFTPDQEGVAYTASIKLLGGQVVTRKLPAAHEYGYTLHLEDISPGQLRLTVASNIAEKSAEDVFLVGHSGQQISVSAATRLAGGRGEFVVEKKNLADGISHFTIFNSRKQPLSERLYFQRPKPQLLIAATADKQQYGIREKVVLQLSTTSFTEKATPADMSLAVYRLDSLTTVPGLDVNSFLWLTSNLKGTVENPNYYFTSTSPEIIEASDNLMLTHGWSRFLWTDVFSNKAPHFEFAPEINGHVVEGRVVNGHTGAPAPKVGAYLASPSRLIRMYNATSDQNGRVRFETRDFFGSKELVLQTNTQRDSLYRVEIINPFSVKYTASAVPPLVFSESFRTELGKRSLQMQVQNAYFRKQLTMHRLPAADSTAFYGKPDETYKLDDYTRFKVLEEVMREYVPGVQVRLRNDGFHFMVLDNIRHVILNENPMVLLDGVPVFDVNKIMAMDPLKIQKLDVITSRYFQGSMIYDGLVSYTTYKGDLAGFELNPHALVQEYEGMQWQREFYAPRYETAAEKQSRLPDARTLLYWNPNVATSADGKKSLEFYTSDHAGKYLVVIQGLADNGLVGSRRFTFEVKQPL</sequence>
<gene>
    <name evidence="2" type="ORF">FHG12_05160</name>
</gene>
<dbReference type="Gene3D" id="2.60.40.1930">
    <property type="match status" value="1"/>
</dbReference>
<feature type="chain" id="PRO_5022970767" description="Macroglobulin domain-containing protein" evidence="1">
    <location>
        <begin position="26"/>
        <end position="802"/>
    </location>
</feature>
<accession>A0A5B7ZWL0</accession>
<protein>
    <recommendedName>
        <fullName evidence="4">Macroglobulin domain-containing protein</fullName>
    </recommendedName>
</protein>
<evidence type="ECO:0000313" key="3">
    <source>
        <dbReference type="Proteomes" id="UP000305398"/>
    </source>
</evidence>